<reference evidence="2" key="1">
    <citation type="submission" date="2017-02" db="UniProtKB">
        <authorList>
            <consortium name="WormBaseParasite"/>
        </authorList>
    </citation>
    <scope>IDENTIFICATION</scope>
</reference>
<feature type="compositionally biased region" description="Basic and acidic residues" evidence="1">
    <location>
        <begin position="126"/>
        <end position="135"/>
    </location>
</feature>
<evidence type="ECO:0000313" key="2">
    <source>
        <dbReference type="WBParaSite" id="TTAC_0000417901-mRNA-1"/>
    </source>
</evidence>
<sequence length="162" mass="17395">LQRYYDNLLAKHAAAEMTIDHLRIRAKVGCEDSTLPPASSTTPGNTFSNTLRGRKLTSASLDTCVPALLSKRSHQPRVSGSVASFRDHSTPTRSQCSLNPTPRVSMQPQVHLMPLASSSKHSQRSRLNDGLERPKSGLNNAPNGEGTVASVDDSTDFEGGNA</sequence>
<name>A0A0R3WTT9_HYDTA</name>
<evidence type="ECO:0000256" key="1">
    <source>
        <dbReference type="SAM" id="MobiDB-lite"/>
    </source>
</evidence>
<accession>A0A0R3WTT9</accession>
<organism evidence="2">
    <name type="scientific">Hydatigena taeniaeformis</name>
    <name type="common">Feline tapeworm</name>
    <name type="synonym">Taenia taeniaeformis</name>
    <dbReference type="NCBI Taxonomy" id="6205"/>
    <lineage>
        <taxon>Eukaryota</taxon>
        <taxon>Metazoa</taxon>
        <taxon>Spiralia</taxon>
        <taxon>Lophotrochozoa</taxon>
        <taxon>Platyhelminthes</taxon>
        <taxon>Cestoda</taxon>
        <taxon>Eucestoda</taxon>
        <taxon>Cyclophyllidea</taxon>
        <taxon>Taeniidae</taxon>
        <taxon>Hydatigera</taxon>
    </lineage>
</organism>
<feature type="compositionally biased region" description="Polar residues" evidence="1">
    <location>
        <begin position="91"/>
        <end position="108"/>
    </location>
</feature>
<dbReference type="WBParaSite" id="TTAC_0000417901-mRNA-1">
    <property type="protein sequence ID" value="TTAC_0000417901-mRNA-1"/>
    <property type="gene ID" value="TTAC_0000417901"/>
</dbReference>
<dbReference type="AlphaFoldDB" id="A0A0R3WTT9"/>
<feature type="region of interest" description="Disordered" evidence="1">
    <location>
        <begin position="72"/>
        <end position="162"/>
    </location>
</feature>
<proteinExistence type="predicted"/>
<protein>
    <submittedName>
        <fullName evidence="2">Rb_C domain-containing protein</fullName>
    </submittedName>
</protein>